<evidence type="ECO:0000313" key="2">
    <source>
        <dbReference type="EMBL" id="ORA85395.1"/>
    </source>
</evidence>
<evidence type="ECO:0008006" key="4">
    <source>
        <dbReference type="Google" id="ProtNLM"/>
    </source>
</evidence>
<sequence length="147" mass="15696">MAKLLKVLTLVMGISCALIGLYHLVLGQWSVPGTGPSSATIDSRERFYSAVFFGYGLAWVWAARQSPIPARVVRVLAGIFLLGAIGRVISLVMLGWPHWLQSAEAGVELMLPFVFFWLAGADEHDARGSGGAASVGALTQSRSGLPR</sequence>
<protein>
    <recommendedName>
        <fullName evidence="4">DUF4345 domain-containing protein</fullName>
    </recommendedName>
</protein>
<gene>
    <name evidence="2" type="ORF">BST29_00540</name>
</gene>
<keyword evidence="1" id="KW-1133">Transmembrane helix</keyword>
<keyword evidence="1" id="KW-0812">Transmembrane</keyword>
<evidence type="ECO:0000256" key="1">
    <source>
        <dbReference type="SAM" id="Phobius"/>
    </source>
</evidence>
<feature type="transmembrane region" description="Helical" evidence="1">
    <location>
        <begin position="46"/>
        <end position="63"/>
    </location>
</feature>
<feature type="transmembrane region" description="Helical" evidence="1">
    <location>
        <begin position="7"/>
        <end position="26"/>
    </location>
</feature>
<dbReference type="InterPro" id="IPR025597">
    <property type="entry name" value="DUF4345"/>
</dbReference>
<comment type="caution">
    <text evidence="2">The sequence shown here is derived from an EMBL/GenBank/DDBJ whole genome shotgun (WGS) entry which is preliminary data.</text>
</comment>
<proteinExistence type="predicted"/>
<dbReference type="Pfam" id="PF14248">
    <property type="entry name" value="DUF4345"/>
    <property type="match status" value="1"/>
</dbReference>
<feature type="transmembrane region" description="Helical" evidence="1">
    <location>
        <begin position="75"/>
        <end position="96"/>
    </location>
</feature>
<organism evidence="2 3">
    <name type="scientific">Mycobacterium malmoense</name>
    <dbReference type="NCBI Taxonomy" id="1780"/>
    <lineage>
        <taxon>Bacteria</taxon>
        <taxon>Bacillati</taxon>
        <taxon>Actinomycetota</taxon>
        <taxon>Actinomycetes</taxon>
        <taxon>Mycobacteriales</taxon>
        <taxon>Mycobacteriaceae</taxon>
        <taxon>Mycobacterium</taxon>
    </lineage>
</organism>
<evidence type="ECO:0000313" key="3">
    <source>
        <dbReference type="Proteomes" id="UP000243140"/>
    </source>
</evidence>
<accession>A0ABX3SXL6</accession>
<dbReference type="Proteomes" id="UP000243140">
    <property type="component" value="Unassembled WGS sequence"/>
</dbReference>
<dbReference type="RefSeq" id="WP_083008736.1">
    <property type="nucleotide sequence ID" value="NZ_CP060015.1"/>
</dbReference>
<name>A0ABX3SXL6_MYCMA</name>
<keyword evidence="3" id="KW-1185">Reference proteome</keyword>
<dbReference type="EMBL" id="MVHV01000001">
    <property type="protein sequence ID" value="ORA85395.1"/>
    <property type="molecule type" value="Genomic_DNA"/>
</dbReference>
<reference evidence="2 3" key="1">
    <citation type="submission" date="2017-02" db="EMBL/GenBank/DDBJ databases">
        <title>The new phylogeny of genus Mycobacterium.</title>
        <authorList>
            <person name="Tortoli E."/>
            <person name="Trovato A."/>
            <person name="Cirillo D.M."/>
        </authorList>
    </citation>
    <scope>NUCLEOTIDE SEQUENCE [LARGE SCALE GENOMIC DNA]</scope>
    <source>
        <strain evidence="2 3">IP1130001</strain>
    </source>
</reference>
<keyword evidence="1" id="KW-0472">Membrane</keyword>